<dbReference type="KEGG" id="cci:CC1G_15234"/>
<dbReference type="HOGENOM" id="CLU_3014076_0_0_1"/>
<dbReference type="GeneID" id="9379988"/>
<gene>
    <name evidence="1" type="ORF">CC1G_15234</name>
</gene>
<organism evidence="1 2">
    <name type="scientific">Coprinopsis cinerea (strain Okayama-7 / 130 / ATCC MYA-4618 / FGSC 9003)</name>
    <name type="common">Inky cap fungus</name>
    <name type="synonym">Hormographiella aspergillata</name>
    <dbReference type="NCBI Taxonomy" id="240176"/>
    <lineage>
        <taxon>Eukaryota</taxon>
        <taxon>Fungi</taxon>
        <taxon>Dikarya</taxon>
        <taxon>Basidiomycota</taxon>
        <taxon>Agaricomycotina</taxon>
        <taxon>Agaricomycetes</taxon>
        <taxon>Agaricomycetidae</taxon>
        <taxon>Agaricales</taxon>
        <taxon>Agaricineae</taxon>
        <taxon>Psathyrellaceae</taxon>
        <taxon>Coprinopsis</taxon>
    </lineage>
</organism>
<name>D6RQ59_COPC7</name>
<proteinExistence type="predicted"/>
<sequence length="56" mass="6106">MTVAEGGGGGIYKTTEIVLACEIENNPSKHDLNQSLVPRMQGVELKNNTMPLDYLD</sequence>
<evidence type="ECO:0000313" key="1">
    <source>
        <dbReference type="EMBL" id="EFI26832.1"/>
    </source>
</evidence>
<evidence type="ECO:0000313" key="2">
    <source>
        <dbReference type="Proteomes" id="UP000001861"/>
    </source>
</evidence>
<keyword evidence="2" id="KW-1185">Reference proteome</keyword>
<dbReference type="AlphaFoldDB" id="D6RQ59"/>
<dbReference type="InParanoid" id="D6RQ59"/>
<dbReference type="EMBL" id="AACS02000010">
    <property type="protein sequence ID" value="EFI26832.1"/>
    <property type="molecule type" value="Genomic_DNA"/>
</dbReference>
<protein>
    <submittedName>
        <fullName evidence="1">Uncharacterized protein</fullName>
    </submittedName>
</protein>
<dbReference type="VEuPathDB" id="FungiDB:CC1G_15234"/>
<comment type="caution">
    <text evidence="1">The sequence shown here is derived from an EMBL/GenBank/DDBJ whole genome shotgun (WGS) entry which is preliminary data.</text>
</comment>
<dbReference type="Proteomes" id="UP000001861">
    <property type="component" value="Unassembled WGS sequence"/>
</dbReference>
<accession>D6RQ59</accession>
<dbReference type="RefSeq" id="XP_002910326.1">
    <property type="nucleotide sequence ID" value="XM_002910280.1"/>
</dbReference>
<reference evidence="1 2" key="1">
    <citation type="journal article" date="2010" name="Proc. Natl. Acad. Sci. U.S.A.">
        <title>Insights into evolution of multicellular fungi from the assembled chromosomes of the mushroom Coprinopsis cinerea (Coprinus cinereus).</title>
        <authorList>
            <person name="Stajich J.E."/>
            <person name="Wilke S.K."/>
            <person name="Ahren D."/>
            <person name="Au C.H."/>
            <person name="Birren B.W."/>
            <person name="Borodovsky M."/>
            <person name="Burns C."/>
            <person name="Canback B."/>
            <person name="Casselton L.A."/>
            <person name="Cheng C.K."/>
            <person name="Deng J."/>
            <person name="Dietrich F.S."/>
            <person name="Fargo D.C."/>
            <person name="Farman M.L."/>
            <person name="Gathman A.C."/>
            <person name="Goldberg J."/>
            <person name="Guigo R."/>
            <person name="Hoegger P.J."/>
            <person name="Hooker J.B."/>
            <person name="Huggins A."/>
            <person name="James T.Y."/>
            <person name="Kamada T."/>
            <person name="Kilaru S."/>
            <person name="Kodira C."/>
            <person name="Kues U."/>
            <person name="Kupfer D."/>
            <person name="Kwan H.S."/>
            <person name="Lomsadze A."/>
            <person name="Li W."/>
            <person name="Lilly W.W."/>
            <person name="Ma L.J."/>
            <person name="Mackey A.J."/>
            <person name="Manning G."/>
            <person name="Martin F."/>
            <person name="Muraguchi H."/>
            <person name="Natvig D.O."/>
            <person name="Palmerini H."/>
            <person name="Ramesh M.A."/>
            <person name="Rehmeyer C.J."/>
            <person name="Roe B.A."/>
            <person name="Shenoy N."/>
            <person name="Stanke M."/>
            <person name="Ter-Hovhannisyan V."/>
            <person name="Tunlid A."/>
            <person name="Velagapudi R."/>
            <person name="Vision T.J."/>
            <person name="Zeng Q."/>
            <person name="Zolan M.E."/>
            <person name="Pukkila P.J."/>
        </authorList>
    </citation>
    <scope>NUCLEOTIDE SEQUENCE [LARGE SCALE GENOMIC DNA]</scope>
    <source>
        <strain evidence="2">Okayama-7 / 130 / ATCC MYA-4618 / FGSC 9003</strain>
    </source>
</reference>